<organism evidence="1 2">
    <name type="scientific">Bauhinia variegata</name>
    <name type="common">Purple orchid tree</name>
    <name type="synonym">Phanera variegata</name>
    <dbReference type="NCBI Taxonomy" id="167791"/>
    <lineage>
        <taxon>Eukaryota</taxon>
        <taxon>Viridiplantae</taxon>
        <taxon>Streptophyta</taxon>
        <taxon>Embryophyta</taxon>
        <taxon>Tracheophyta</taxon>
        <taxon>Spermatophyta</taxon>
        <taxon>Magnoliopsida</taxon>
        <taxon>eudicotyledons</taxon>
        <taxon>Gunneridae</taxon>
        <taxon>Pentapetalae</taxon>
        <taxon>rosids</taxon>
        <taxon>fabids</taxon>
        <taxon>Fabales</taxon>
        <taxon>Fabaceae</taxon>
        <taxon>Cercidoideae</taxon>
        <taxon>Cercideae</taxon>
        <taxon>Bauhiniinae</taxon>
        <taxon>Bauhinia</taxon>
    </lineage>
</organism>
<sequence>MRSKFGKHFFSDDFIYFCCFVSYYFCSGVDVWFQHTESSLQLSISTCGTRRNCLALLLGQDPGQSSLIEGLRLMDLCALQL</sequence>
<evidence type="ECO:0000313" key="1">
    <source>
        <dbReference type="EMBL" id="KAI4357410.1"/>
    </source>
</evidence>
<name>A0ACB9QG31_BAUVA</name>
<dbReference type="EMBL" id="CM039426">
    <property type="protein sequence ID" value="KAI4357410.1"/>
    <property type="molecule type" value="Genomic_DNA"/>
</dbReference>
<keyword evidence="2" id="KW-1185">Reference proteome</keyword>
<proteinExistence type="predicted"/>
<reference evidence="1 2" key="1">
    <citation type="journal article" date="2022" name="DNA Res.">
        <title>Chromosomal-level genome assembly of the orchid tree Bauhinia variegata (Leguminosae; Cercidoideae) supports the allotetraploid origin hypothesis of Bauhinia.</title>
        <authorList>
            <person name="Zhong Y."/>
            <person name="Chen Y."/>
            <person name="Zheng D."/>
            <person name="Pang J."/>
            <person name="Liu Y."/>
            <person name="Luo S."/>
            <person name="Meng S."/>
            <person name="Qian L."/>
            <person name="Wei D."/>
            <person name="Dai S."/>
            <person name="Zhou R."/>
        </authorList>
    </citation>
    <scope>NUCLEOTIDE SEQUENCE [LARGE SCALE GENOMIC DNA]</scope>
    <source>
        <strain evidence="1">BV-YZ2020</strain>
    </source>
</reference>
<evidence type="ECO:0000313" key="2">
    <source>
        <dbReference type="Proteomes" id="UP000828941"/>
    </source>
</evidence>
<protein>
    <submittedName>
        <fullName evidence="1">Uncharacterized protein</fullName>
    </submittedName>
</protein>
<comment type="caution">
    <text evidence="1">The sequence shown here is derived from an EMBL/GenBank/DDBJ whole genome shotgun (WGS) entry which is preliminary data.</text>
</comment>
<dbReference type="Proteomes" id="UP000828941">
    <property type="component" value="Chromosome 1"/>
</dbReference>
<gene>
    <name evidence="1" type="ORF">L6164_001360</name>
</gene>
<accession>A0ACB9QG31</accession>